<evidence type="ECO:0000313" key="4">
    <source>
        <dbReference type="Proteomes" id="UP000202181"/>
    </source>
</evidence>
<name>A0A1B2IAF4_9CAUD</name>
<dbReference type="KEGG" id="vg:29057142"/>
<evidence type="ECO:0000313" key="3">
    <source>
        <dbReference type="EMBL" id="ANZ48205.1"/>
    </source>
</evidence>
<dbReference type="Gene3D" id="3.30.1660.10">
    <property type="entry name" value="Flavin-binding protein dodecin"/>
    <property type="match status" value="1"/>
</dbReference>
<reference evidence="3" key="1">
    <citation type="submission" date="2016-06" db="EMBL/GenBank/DDBJ databases">
        <authorList>
            <person name="Berg J.A."/>
            <person name="Hyde J.R."/>
            <person name="Breakwell D.P."/>
            <person name="Hope S."/>
            <person name="Grose J.H."/>
        </authorList>
    </citation>
    <scope>NUCLEOTIDE SEQUENCE [LARGE SCALE GENOMIC DNA]</scope>
</reference>
<dbReference type="OrthoDB" id="27233at10239"/>
<sequence length="69" mass="7109">MSIKEIASNEEVPANYKKIGNVTATGSTVDDVTAKLAAEAEKAGGDAFKVIGISGNNQQHGSAIVYKAE</sequence>
<dbReference type="InterPro" id="IPR036275">
    <property type="entry name" value="YdgH-like_sf"/>
</dbReference>
<dbReference type="Pfam" id="PF07338">
    <property type="entry name" value="YdgH_BhsA-like"/>
    <property type="match status" value="1"/>
</dbReference>
<dbReference type="EMBL" id="KX397364">
    <property type="protein sequence ID" value="ANZ48205.1"/>
    <property type="molecule type" value="Genomic_DNA"/>
</dbReference>
<dbReference type="Proteomes" id="UP000202181">
    <property type="component" value="Segment"/>
</dbReference>
<gene>
    <name evidence="3" type="ORF">ASESINO_192</name>
</gene>
<proteinExistence type="predicted"/>
<keyword evidence="1" id="KW-0732">Signal</keyword>
<evidence type="ECO:0000256" key="1">
    <source>
        <dbReference type="ARBA" id="ARBA00022729"/>
    </source>
</evidence>
<organism evidence="3 4">
    <name type="scientific">Erwinia phage vB_EamM_Asesino</name>
    <dbReference type="NCBI Taxonomy" id="1883370"/>
    <lineage>
        <taxon>Viruses</taxon>
        <taxon>Duplodnaviria</taxon>
        <taxon>Heunggongvirae</taxon>
        <taxon>Uroviricota</taxon>
        <taxon>Caudoviricetes</taxon>
        <taxon>Chimalliviridae</taxon>
        <taxon>Erskinevirus</taxon>
        <taxon>Erskinevirus asesino</taxon>
    </lineage>
</organism>
<feature type="domain" description="YdgH/BhsA/McbA-like" evidence="2">
    <location>
        <begin position="16"/>
        <end position="67"/>
    </location>
</feature>
<evidence type="ECO:0000259" key="2">
    <source>
        <dbReference type="Pfam" id="PF07338"/>
    </source>
</evidence>
<dbReference type="GeneID" id="29057142"/>
<keyword evidence="4" id="KW-1185">Reference proteome</keyword>
<dbReference type="RefSeq" id="YP_009290810.1">
    <property type="nucleotide sequence ID" value="NC_031107.2"/>
</dbReference>
<accession>A0A1B2IAF4</accession>
<dbReference type="SUPFAM" id="SSF159871">
    <property type="entry name" value="YdgH-like"/>
    <property type="match status" value="1"/>
</dbReference>
<dbReference type="InterPro" id="IPR025543">
    <property type="entry name" value="Dodecin-like"/>
</dbReference>
<dbReference type="InterPro" id="IPR010854">
    <property type="entry name" value="YdgH/BhsA/McbA-like_dom"/>
</dbReference>
<protein>
    <recommendedName>
        <fullName evidence="2">YdgH/BhsA/McbA-like domain-containing protein</fullName>
    </recommendedName>
</protein>